<name>A0A4C1V6D0_EUMVA</name>
<gene>
    <name evidence="1" type="ORF">EVAR_7413_1</name>
</gene>
<dbReference type="EMBL" id="BGZK01000287">
    <property type="protein sequence ID" value="GBP34361.1"/>
    <property type="molecule type" value="Genomic_DNA"/>
</dbReference>
<dbReference type="OrthoDB" id="7424721at2759"/>
<comment type="caution">
    <text evidence="1">The sequence shown here is derived from an EMBL/GenBank/DDBJ whole genome shotgun (WGS) entry which is preliminary data.</text>
</comment>
<evidence type="ECO:0000313" key="2">
    <source>
        <dbReference type="Proteomes" id="UP000299102"/>
    </source>
</evidence>
<dbReference type="STRING" id="151549.A0A4C1V6D0"/>
<dbReference type="AlphaFoldDB" id="A0A4C1V6D0"/>
<dbReference type="Proteomes" id="UP000299102">
    <property type="component" value="Unassembled WGS sequence"/>
</dbReference>
<organism evidence="1 2">
    <name type="scientific">Eumeta variegata</name>
    <name type="common">Bagworm moth</name>
    <name type="synonym">Eumeta japonica</name>
    <dbReference type="NCBI Taxonomy" id="151549"/>
    <lineage>
        <taxon>Eukaryota</taxon>
        <taxon>Metazoa</taxon>
        <taxon>Ecdysozoa</taxon>
        <taxon>Arthropoda</taxon>
        <taxon>Hexapoda</taxon>
        <taxon>Insecta</taxon>
        <taxon>Pterygota</taxon>
        <taxon>Neoptera</taxon>
        <taxon>Endopterygota</taxon>
        <taxon>Lepidoptera</taxon>
        <taxon>Glossata</taxon>
        <taxon>Ditrysia</taxon>
        <taxon>Tineoidea</taxon>
        <taxon>Psychidae</taxon>
        <taxon>Oiketicinae</taxon>
        <taxon>Eumeta</taxon>
    </lineage>
</organism>
<sequence length="198" mass="22639">MRFDLKYNRLRASCLGHPVKLSVPDVRVRCPCVVPTSSMTLAALLLFFLFSSSAQDAMYANWFVLSSEDVADFAVLIRDSKNNVFYNKAVAYTMRSLTITIDEDLTDAIQNGGSLELCIQTKNSQHYARKWYPNQCRSLPKDFNSLPKKLNVDKRRLVGKKKSRGFFSNNVLRMVSDSILITLCIFLGVCFRRISHFF</sequence>
<accession>A0A4C1V6D0</accession>
<proteinExistence type="predicted"/>
<reference evidence="1 2" key="1">
    <citation type="journal article" date="2019" name="Commun. Biol.">
        <title>The bagworm genome reveals a unique fibroin gene that provides high tensile strength.</title>
        <authorList>
            <person name="Kono N."/>
            <person name="Nakamura H."/>
            <person name="Ohtoshi R."/>
            <person name="Tomita M."/>
            <person name="Numata K."/>
            <person name="Arakawa K."/>
        </authorList>
    </citation>
    <scope>NUCLEOTIDE SEQUENCE [LARGE SCALE GENOMIC DNA]</scope>
</reference>
<protein>
    <submittedName>
        <fullName evidence="1">Uncharacterized protein</fullName>
    </submittedName>
</protein>
<keyword evidence="2" id="KW-1185">Reference proteome</keyword>
<evidence type="ECO:0000313" key="1">
    <source>
        <dbReference type="EMBL" id="GBP34361.1"/>
    </source>
</evidence>